<evidence type="ECO:0000256" key="12">
    <source>
        <dbReference type="ARBA" id="ARBA00042730"/>
    </source>
</evidence>
<dbReference type="GO" id="GO:0004167">
    <property type="term" value="F:dopachrome isomerase activity"/>
    <property type="evidence" value="ECO:0007669"/>
    <property type="project" value="UniProtKB-EC"/>
</dbReference>
<dbReference type="Gene3D" id="3.30.429.10">
    <property type="entry name" value="Macrophage Migration Inhibitory Factor"/>
    <property type="match status" value="1"/>
</dbReference>
<keyword evidence="14" id="KW-1185">Reference proteome</keyword>
<dbReference type="EC" id="5.3.2.1" evidence="9"/>
<name>A0AAD7K2H7_9AGAR</name>
<evidence type="ECO:0000256" key="5">
    <source>
        <dbReference type="ARBA" id="ARBA00023235"/>
    </source>
</evidence>
<comment type="similarity">
    <text evidence="2">Belongs to the MIF family.</text>
</comment>
<evidence type="ECO:0000256" key="8">
    <source>
        <dbReference type="ARBA" id="ARBA00038932"/>
    </source>
</evidence>
<dbReference type="EC" id="5.3.3.12" evidence="8"/>
<protein>
    <recommendedName>
        <fullName evidence="12">L-dopachrome isomerase</fullName>
        <ecNumber evidence="9">5.3.2.1</ecNumber>
        <ecNumber evidence="8">5.3.3.12</ecNumber>
    </recommendedName>
    <alternativeName>
        <fullName evidence="10">L-dopachrome tautomerase</fullName>
    </alternativeName>
    <alternativeName>
        <fullName evidence="11">Phenylpyruvate tautomerase</fullName>
    </alternativeName>
</protein>
<evidence type="ECO:0000256" key="9">
    <source>
        <dbReference type="ARBA" id="ARBA00039086"/>
    </source>
</evidence>
<comment type="caution">
    <text evidence="13">The sequence shown here is derived from an EMBL/GenBank/DDBJ whole genome shotgun (WGS) entry which is preliminary data.</text>
</comment>
<keyword evidence="4" id="KW-0964">Secreted</keyword>
<evidence type="ECO:0000256" key="4">
    <source>
        <dbReference type="ARBA" id="ARBA00022525"/>
    </source>
</evidence>
<gene>
    <name evidence="13" type="ORF">DFH07DRAFT_31714</name>
</gene>
<dbReference type="InterPro" id="IPR001398">
    <property type="entry name" value="Macrophage_inhib_fac"/>
</dbReference>
<evidence type="ECO:0000256" key="2">
    <source>
        <dbReference type="ARBA" id="ARBA00005851"/>
    </source>
</evidence>
<comment type="catalytic activity">
    <reaction evidence="7">
        <text>L-dopachrome = 5,6-dihydroxyindole-2-carboxylate</text>
        <dbReference type="Rhea" id="RHEA:13041"/>
        <dbReference type="ChEBI" id="CHEBI:16875"/>
        <dbReference type="ChEBI" id="CHEBI:57509"/>
        <dbReference type="EC" id="5.3.3.12"/>
    </reaction>
</comment>
<accession>A0AAD7K2H7</accession>
<keyword evidence="3" id="KW-0202">Cytokine</keyword>
<dbReference type="InterPro" id="IPR014347">
    <property type="entry name" value="Tautomerase/MIF_sf"/>
</dbReference>
<dbReference type="Proteomes" id="UP001215280">
    <property type="component" value="Unassembled WGS sequence"/>
</dbReference>
<reference evidence="13" key="1">
    <citation type="submission" date="2023-03" db="EMBL/GenBank/DDBJ databases">
        <title>Massive genome expansion in bonnet fungi (Mycena s.s.) driven by repeated elements and novel gene families across ecological guilds.</title>
        <authorList>
            <consortium name="Lawrence Berkeley National Laboratory"/>
            <person name="Harder C.B."/>
            <person name="Miyauchi S."/>
            <person name="Viragh M."/>
            <person name="Kuo A."/>
            <person name="Thoen E."/>
            <person name="Andreopoulos B."/>
            <person name="Lu D."/>
            <person name="Skrede I."/>
            <person name="Drula E."/>
            <person name="Henrissat B."/>
            <person name="Morin E."/>
            <person name="Kohler A."/>
            <person name="Barry K."/>
            <person name="LaButti K."/>
            <person name="Morin E."/>
            <person name="Salamov A."/>
            <person name="Lipzen A."/>
            <person name="Mereny Z."/>
            <person name="Hegedus B."/>
            <person name="Baldrian P."/>
            <person name="Stursova M."/>
            <person name="Weitz H."/>
            <person name="Taylor A."/>
            <person name="Grigoriev I.V."/>
            <person name="Nagy L.G."/>
            <person name="Martin F."/>
            <person name="Kauserud H."/>
        </authorList>
    </citation>
    <scope>NUCLEOTIDE SEQUENCE</scope>
    <source>
        <strain evidence="13">CBHHK188m</strain>
    </source>
</reference>
<organism evidence="13 14">
    <name type="scientific">Mycena maculata</name>
    <dbReference type="NCBI Taxonomy" id="230809"/>
    <lineage>
        <taxon>Eukaryota</taxon>
        <taxon>Fungi</taxon>
        <taxon>Dikarya</taxon>
        <taxon>Basidiomycota</taxon>
        <taxon>Agaricomycotina</taxon>
        <taxon>Agaricomycetes</taxon>
        <taxon>Agaricomycetidae</taxon>
        <taxon>Agaricales</taxon>
        <taxon>Marasmiineae</taxon>
        <taxon>Mycenaceae</taxon>
        <taxon>Mycena</taxon>
    </lineage>
</organism>
<dbReference type="PANTHER" id="PTHR11954">
    <property type="entry name" value="D-DOPACHROME DECARBOXYLASE"/>
    <property type="match status" value="1"/>
</dbReference>
<dbReference type="EMBL" id="JARJLG010000011">
    <property type="protein sequence ID" value="KAJ7776866.1"/>
    <property type="molecule type" value="Genomic_DNA"/>
</dbReference>
<evidence type="ECO:0000256" key="6">
    <source>
        <dbReference type="ARBA" id="ARBA00036735"/>
    </source>
</evidence>
<comment type="subcellular location">
    <subcellularLocation>
        <location evidence="1">Secreted</location>
    </subcellularLocation>
</comment>
<evidence type="ECO:0000256" key="3">
    <source>
        <dbReference type="ARBA" id="ARBA00022514"/>
    </source>
</evidence>
<evidence type="ECO:0000256" key="1">
    <source>
        <dbReference type="ARBA" id="ARBA00004613"/>
    </source>
</evidence>
<dbReference type="GO" id="GO:0050178">
    <property type="term" value="F:phenylpyruvate tautomerase activity"/>
    <property type="evidence" value="ECO:0007669"/>
    <property type="project" value="UniProtKB-EC"/>
</dbReference>
<comment type="catalytic activity">
    <reaction evidence="6">
        <text>3-phenylpyruvate = enol-phenylpyruvate</text>
        <dbReference type="Rhea" id="RHEA:17097"/>
        <dbReference type="ChEBI" id="CHEBI:16815"/>
        <dbReference type="ChEBI" id="CHEBI:18005"/>
        <dbReference type="EC" id="5.3.2.1"/>
    </reaction>
</comment>
<evidence type="ECO:0000256" key="11">
    <source>
        <dbReference type="ARBA" id="ARBA00041912"/>
    </source>
</evidence>
<dbReference type="Pfam" id="PF01187">
    <property type="entry name" value="MIF"/>
    <property type="match status" value="1"/>
</dbReference>
<evidence type="ECO:0000256" key="7">
    <source>
        <dbReference type="ARBA" id="ARBA00036823"/>
    </source>
</evidence>
<dbReference type="SUPFAM" id="SSF55331">
    <property type="entry name" value="Tautomerase/MIF"/>
    <property type="match status" value="1"/>
</dbReference>
<proteinExistence type="inferred from homology"/>
<dbReference type="PANTHER" id="PTHR11954:SF6">
    <property type="entry name" value="MACROPHAGE MIGRATION INHIBITORY FACTOR"/>
    <property type="match status" value="1"/>
</dbReference>
<evidence type="ECO:0000313" key="13">
    <source>
        <dbReference type="EMBL" id="KAJ7776866.1"/>
    </source>
</evidence>
<evidence type="ECO:0000313" key="14">
    <source>
        <dbReference type="Proteomes" id="UP001215280"/>
    </source>
</evidence>
<keyword evidence="5" id="KW-0413">Isomerase</keyword>
<sequence length="122" mass="13495">MPYLELMVNVQIPNETEFALAFSKIGAQAMNRPEGYISVSITYNKTLSFAGTFEPAFALNVTGLDDLTRATNEKNSAIFSEFFQSTLGIPNDRGYIVFKDAGRAFIGYKGTTWATLLEKMGM</sequence>
<dbReference type="GO" id="GO:0005615">
    <property type="term" value="C:extracellular space"/>
    <property type="evidence" value="ECO:0007669"/>
    <property type="project" value="UniProtKB-KW"/>
</dbReference>
<dbReference type="AlphaFoldDB" id="A0AAD7K2H7"/>
<evidence type="ECO:0000256" key="10">
    <source>
        <dbReference type="ARBA" id="ARBA00041631"/>
    </source>
</evidence>